<dbReference type="Proteomes" id="UP001154078">
    <property type="component" value="Chromosome 2"/>
</dbReference>
<protein>
    <submittedName>
        <fullName evidence="1">Uncharacterized protein</fullName>
    </submittedName>
</protein>
<accession>A0A9P0FFL4</accession>
<dbReference type="OrthoDB" id="6598508at2759"/>
<dbReference type="AlphaFoldDB" id="A0A9P0FFL4"/>
<keyword evidence="2" id="KW-1185">Reference proteome</keyword>
<sequence length="527" mass="59867">MDMVVRDYNEKSITIYRSPLGTFYTTGGSDIKEKYERLYNWLSYMIPEQNSDLENIKGLAQSLKDQNKNLQNKDIKTKPKLQKTFKNDEPGKRLYSAVLQGLPCGKNEHMSLFTNQEEKAETLLCLPIAKLKNTIVNAVSNLQKPAEDLHQSSDSDLLGGVGFTQSNSTDDGKIFNNQQPITVNSPPKVCDSVKVPDEVPPGFLNTYSNFVSNINFGKPSTANITPVNNSGYVNNYSNYQFSSHFTNSSYHQTNNCIYSNNTYCNVSQVVTNRSTMQTYSRNYIPNSYPTYPTSMLMLQQNRSTLYPPLTPQGGYFQQTHQQNFYSHPMSLSLRTGQNLSSYTRNTISSQRTLYPQHFVSSSVPPSHWVQQCYGEAAQGSRLKIKSRKMTNPQVNLLQTRIKMKPPGLDVDDKRASKKFSVPQNPGKVLTNAKFEKMNDFEEVVSKTVDVVLEERHEDFLPIQVSMSEVLELEALEQYNPSNENVYLDLERQAAEQYDPYSENWRGPPTPSPALGGSQIYIIFIRMF</sequence>
<evidence type="ECO:0000313" key="1">
    <source>
        <dbReference type="EMBL" id="CAH0551199.1"/>
    </source>
</evidence>
<proteinExistence type="predicted"/>
<organism evidence="1 2">
    <name type="scientific">Brassicogethes aeneus</name>
    <name type="common">Rape pollen beetle</name>
    <name type="synonym">Meligethes aeneus</name>
    <dbReference type="NCBI Taxonomy" id="1431903"/>
    <lineage>
        <taxon>Eukaryota</taxon>
        <taxon>Metazoa</taxon>
        <taxon>Ecdysozoa</taxon>
        <taxon>Arthropoda</taxon>
        <taxon>Hexapoda</taxon>
        <taxon>Insecta</taxon>
        <taxon>Pterygota</taxon>
        <taxon>Neoptera</taxon>
        <taxon>Endopterygota</taxon>
        <taxon>Coleoptera</taxon>
        <taxon>Polyphaga</taxon>
        <taxon>Cucujiformia</taxon>
        <taxon>Nitidulidae</taxon>
        <taxon>Meligethinae</taxon>
        <taxon>Brassicogethes</taxon>
    </lineage>
</organism>
<reference evidence="1" key="1">
    <citation type="submission" date="2021-12" db="EMBL/GenBank/DDBJ databases">
        <authorList>
            <person name="King R."/>
        </authorList>
    </citation>
    <scope>NUCLEOTIDE SEQUENCE</scope>
</reference>
<evidence type="ECO:0000313" key="2">
    <source>
        <dbReference type="Proteomes" id="UP001154078"/>
    </source>
</evidence>
<name>A0A9P0FFL4_BRAAE</name>
<dbReference type="EMBL" id="OV121133">
    <property type="protein sequence ID" value="CAH0551199.1"/>
    <property type="molecule type" value="Genomic_DNA"/>
</dbReference>
<gene>
    <name evidence="1" type="ORF">MELIAE_LOCUS3864</name>
</gene>